<dbReference type="PANTHER" id="PTHR46648:SF1">
    <property type="entry name" value="ADENOSINE 5'-MONOPHOSPHORAMIDASE HNT1"/>
    <property type="match status" value="1"/>
</dbReference>
<dbReference type="Proteomes" id="UP001055553">
    <property type="component" value="Chromosome"/>
</dbReference>
<accession>A0A915WT51</accession>
<feature type="domain" description="HIT" evidence="2">
    <location>
        <begin position="5"/>
        <end position="112"/>
    </location>
</feature>
<dbReference type="KEGG" id="naer:MJ1_0725"/>
<evidence type="ECO:0000313" key="3">
    <source>
        <dbReference type="EMBL" id="BBL45867.1"/>
    </source>
</evidence>
<dbReference type="Gene3D" id="3.30.428.10">
    <property type="entry name" value="HIT-like"/>
    <property type="match status" value="1"/>
</dbReference>
<dbReference type="SUPFAM" id="SSF54197">
    <property type="entry name" value="HIT-like"/>
    <property type="match status" value="1"/>
</dbReference>
<dbReference type="GO" id="GO:0003824">
    <property type="term" value="F:catalytic activity"/>
    <property type="evidence" value="ECO:0007669"/>
    <property type="project" value="InterPro"/>
</dbReference>
<dbReference type="GeneID" id="74568666"/>
<dbReference type="GO" id="GO:0009117">
    <property type="term" value="P:nucleotide metabolic process"/>
    <property type="evidence" value="ECO:0007669"/>
    <property type="project" value="TreeGrafter"/>
</dbReference>
<gene>
    <name evidence="3" type="ORF">MJ1_0725</name>
</gene>
<reference evidence="4" key="1">
    <citation type="journal article" date="2022" name="Int. J. Syst. Evol. Microbiol.">
        <title>Nanobdella aerobiophila gen. nov., sp. nov., a thermoacidophilic, obligate ectosymbiotic archaeon, and proposal of Nanobdellaceae fam. nov., Nanobdellales ord. nov. and Nanobdellia class. nov.</title>
        <authorList>
            <person name="Kato S."/>
            <person name="Ogasawara A."/>
            <person name="Itoh T."/>
            <person name="Sakai H.D."/>
            <person name="Shimizu M."/>
            <person name="Yuki M."/>
            <person name="Kaneko M."/>
            <person name="Takashina T."/>
            <person name="Ohkuma M."/>
        </authorList>
    </citation>
    <scope>NUCLEOTIDE SEQUENCE [LARGE SCALE GENOMIC DNA]</scope>
    <source>
        <strain evidence="4">MJ1</strain>
    </source>
</reference>
<dbReference type="Pfam" id="PF01230">
    <property type="entry name" value="HIT"/>
    <property type="match status" value="1"/>
</dbReference>
<dbReference type="PROSITE" id="PS51084">
    <property type="entry name" value="HIT_2"/>
    <property type="match status" value="1"/>
</dbReference>
<evidence type="ECO:0000313" key="4">
    <source>
        <dbReference type="Proteomes" id="UP001055553"/>
    </source>
</evidence>
<comment type="caution">
    <text evidence="1">Lacks conserved residue(s) required for the propagation of feature annotation.</text>
</comment>
<dbReference type="InterPro" id="IPR001310">
    <property type="entry name" value="Histidine_triad_HIT"/>
</dbReference>
<sequence>MDDCIYCKIANKILPSYTLYEDNDIIAVLDIYPPSKGSVLVFPKMHLEEFENLNDIINQKLFTIAKYISFILKNNLKYDGMNLLLSSGNTKTNSTHIVIQIIPRYKEDNINFYLKKYKEDPQGLELLSRYVKEGLVSLSQQYLYKEEKKEEKKEDKKEDKDYSRYEIWFKKRI</sequence>
<organism evidence="3 4">
    <name type="scientific">Nanobdella aerobiophila</name>
    <dbReference type="NCBI Taxonomy" id="2586965"/>
    <lineage>
        <taxon>Archaea</taxon>
        <taxon>Nanobdellota</taxon>
        <taxon>Nanobdellia</taxon>
        <taxon>Nanobdellales</taxon>
        <taxon>Nanobdellaceae</taxon>
        <taxon>Nanobdella</taxon>
    </lineage>
</organism>
<evidence type="ECO:0000256" key="1">
    <source>
        <dbReference type="PROSITE-ProRule" id="PRU00464"/>
    </source>
</evidence>
<dbReference type="AlphaFoldDB" id="A0A915WT51"/>
<dbReference type="PANTHER" id="PTHR46648">
    <property type="entry name" value="HIT FAMILY PROTEIN 1"/>
    <property type="match status" value="1"/>
</dbReference>
<dbReference type="EMBL" id="AP019769">
    <property type="protein sequence ID" value="BBL45867.1"/>
    <property type="molecule type" value="Genomic_DNA"/>
</dbReference>
<dbReference type="RefSeq" id="WP_258393176.1">
    <property type="nucleotide sequence ID" value="NZ_AP019769.1"/>
</dbReference>
<evidence type="ECO:0000259" key="2">
    <source>
        <dbReference type="PROSITE" id="PS51084"/>
    </source>
</evidence>
<name>A0A915WT51_9ARCH</name>
<protein>
    <submittedName>
        <fullName evidence="3">Histidine triad (HIT) protein</fullName>
    </submittedName>
</protein>
<keyword evidence="4" id="KW-1185">Reference proteome</keyword>
<dbReference type="InterPro" id="IPR036265">
    <property type="entry name" value="HIT-like_sf"/>
</dbReference>
<dbReference type="PRINTS" id="PR00332">
    <property type="entry name" value="HISTRIAD"/>
</dbReference>
<dbReference type="InterPro" id="IPR011146">
    <property type="entry name" value="HIT-like"/>
</dbReference>
<proteinExistence type="predicted"/>